<reference evidence="1" key="1">
    <citation type="journal article" date="2013" name="Genetics">
        <title>The draft genome and transcriptome of Panagrellus redivivus are shaped by the harsh demands of a free-living lifestyle.</title>
        <authorList>
            <person name="Srinivasan J."/>
            <person name="Dillman A.R."/>
            <person name="Macchietto M.G."/>
            <person name="Heikkinen L."/>
            <person name="Lakso M."/>
            <person name="Fracchia K.M."/>
            <person name="Antoshechkin I."/>
            <person name="Mortazavi A."/>
            <person name="Wong G."/>
            <person name="Sternberg P.W."/>
        </authorList>
    </citation>
    <scope>NUCLEOTIDE SEQUENCE [LARGE SCALE GENOMIC DNA]</scope>
    <source>
        <strain evidence="1">MT8872</strain>
    </source>
</reference>
<proteinExistence type="predicted"/>
<dbReference type="WBParaSite" id="Pan_g1134.t1">
    <property type="protein sequence ID" value="Pan_g1134.t1"/>
    <property type="gene ID" value="Pan_g1134"/>
</dbReference>
<accession>A0A7E4UPY3</accession>
<dbReference type="AlphaFoldDB" id="A0A7E4UPY3"/>
<keyword evidence="1" id="KW-1185">Reference proteome</keyword>
<sequence length="159" mass="17995">MKTLLKVQKPPKSLHLQCETPFPLLDTLQKPLTSCRPIDGYRDDLDWPHLTETDRYITVELPSLAFPRSVPFPAAVPLALCMALSRMPQASGTVPVPTPSDRIVVLIFSRRNIILSPLSQVYRETMQPVSMYPCIGGRLRQKAPLPWFHSHNISLKHAF</sequence>
<reference evidence="2" key="2">
    <citation type="submission" date="2020-10" db="UniProtKB">
        <authorList>
            <consortium name="WormBaseParasite"/>
        </authorList>
    </citation>
    <scope>IDENTIFICATION</scope>
</reference>
<evidence type="ECO:0000313" key="1">
    <source>
        <dbReference type="Proteomes" id="UP000492821"/>
    </source>
</evidence>
<dbReference type="Proteomes" id="UP000492821">
    <property type="component" value="Unassembled WGS sequence"/>
</dbReference>
<organism evidence="1 2">
    <name type="scientific">Panagrellus redivivus</name>
    <name type="common">Microworm</name>
    <dbReference type="NCBI Taxonomy" id="6233"/>
    <lineage>
        <taxon>Eukaryota</taxon>
        <taxon>Metazoa</taxon>
        <taxon>Ecdysozoa</taxon>
        <taxon>Nematoda</taxon>
        <taxon>Chromadorea</taxon>
        <taxon>Rhabditida</taxon>
        <taxon>Tylenchina</taxon>
        <taxon>Panagrolaimomorpha</taxon>
        <taxon>Panagrolaimoidea</taxon>
        <taxon>Panagrolaimidae</taxon>
        <taxon>Panagrellus</taxon>
    </lineage>
</organism>
<name>A0A7E4UPY3_PANRE</name>
<evidence type="ECO:0000313" key="2">
    <source>
        <dbReference type="WBParaSite" id="Pan_g1134.t1"/>
    </source>
</evidence>
<protein>
    <submittedName>
        <fullName evidence="2">Uncharacterized protein</fullName>
    </submittedName>
</protein>